<proteinExistence type="predicted"/>
<sequence length="85" mass="9743">MASSICHCIRLAKIRCSWTYANPGRRFYDFELHQNAGGFGSFVWLDPLICEHSINVMPELLGSVDRLQVEMKSARQREKGEIRDG</sequence>
<dbReference type="AlphaFoldDB" id="A0AAV6WCS8"/>
<comment type="caution">
    <text evidence="1">The sequence shown here is derived from an EMBL/GenBank/DDBJ whole genome shotgun (WGS) entry which is preliminary data.</text>
</comment>
<dbReference type="Proteomes" id="UP000826271">
    <property type="component" value="Unassembled WGS sequence"/>
</dbReference>
<accession>A0AAV6WCS8</accession>
<name>A0AAV6WCS8_9LAMI</name>
<protein>
    <submittedName>
        <fullName evidence="1">Uncharacterized protein</fullName>
    </submittedName>
</protein>
<keyword evidence="2" id="KW-1185">Reference proteome</keyword>
<dbReference type="EMBL" id="WHWC01000018">
    <property type="protein sequence ID" value="KAG8364800.1"/>
    <property type="molecule type" value="Genomic_DNA"/>
</dbReference>
<organism evidence="1 2">
    <name type="scientific">Buddleja alternifolia</name>
    <dbReference type="NCBI Taxonomy" id="168488"/>
    <lineage>
        <taxon>Eukaryota</taxon>
        <taxon>Viridiplantae</taxon>
        <taxon>Streptophyta</taxon>
        <taxon>Embryophyta</taxon>
        <taxon>Tracheophyta</taxon>
        <taxon>Spermatophyta</taxon>
        <taxon>Magnoliopsida</taxon>
        <taxon>eudicotyledons</taxon>
        <taxon>Gunneridae</taxon>
        <taxon>Pentapetalae</taxon>
        <taxon>asterids</taxon>
        <taxon>lamiids</taxon>
        <taxon>Lamiales</taxon>
        <taxon>Scrophulariaceae</taxon>
        <taxon>Buddlejeae</taxon>
        <taxon>Buddleja</taxon>
    </lineage>
</organism>
<gene>
    <name evidence="1" type="ORF">BUALT_Bualt18G0036400</name>
</gene>
<evidence type="ECO:0000313" key="1">
    <source>
        <dbReference type="EMBL" id="KAG8364800.1"/>
    </source>
</evidence>
<evidence type="ECO:0000313" key="2">
    <source>
        <dbReference type="Proteomes" id="UP000826271"/>
    </source>
</evidence>
<reference evidence="1" key="1">
    <citation type="submission" date="2019-10" db="EMBL/GenBank/DDBJ databases">
        <authorList>
            <person name="Zhang R."/>
            <person name="Pan Y."/>
            <person name="Wang J."/>
            <person name="Ma R."/>
            <person name="Yu S."/>
        </authorList>
    </citation>
    <scope>NUCLEOTIDE SEQUENCE</scope>
    <source>
        <strain evidence="1">LA-IB0</strain>
        <tissue evidence="1">Leaf</tissue>
    </source>
</reference>